<sequence length="1360" mass="149275">MPRSTLSLESLSSPSPSPPPTEPALDAPRKPAIPLDHPTTGLDSDSELSELTDEEQDATEKRTTTANVMPDREDDEGAGITGGSRSKSTSLRQGGPQRPSNRRGGRKKRSSIVPAPMWGWVENKTATIVQEEEEEDAADPPRAMEEEEDEEMRQEEEEECEGEEDDDDEDEDSERGPRRRMGPYMISRLPGIRRNHILPQLRRQPSSHDDDDDEGEDVADDTPAVNGTAAVDEEDDEEYGSGEDDPPYTARGIVSRGRPPGRSAGQLRSARVALISTENTNNTETGNDSEAEEDDDEDNTTPKNDTKAAADEDDDEEEVSDAEPVPAEDLESGNETVSEDEDGKESTVERPTTHISSSAPSPSKLPKPVSPTTTTHSVDVTLPSPKVIVPIAVAAASSSIMAGSNILEPASPSPTSSASVSRASSRSPCVAPSAKASESAELDDDKETISKPTKGKGKRRALASDKTQDKAEAESRQSAAGNSKTKAKDLPPLDLDIEMREGDQDDPDRSAGDIEVEEPSPDDDLEIESDLQPAHRAEALDVLATIELKFALLRERVYVEKMEDLAWEEALVKDGSHPELIHLQKELRNRRDKRLELSSRKRTYEITNVTKRRRVDEEATWSWWKVARDELQTDMISETNRKRRRLERERRAVERPQPVRRIPNPPTETLPPPSLRKIVKNFPFNNRRHNKTDYLHPGSKQLIYPELSTLSSDDIANDLNFLNQNRRHPYESHRHSTVNMSVQMAPSLHPIDYNQHGGEIPGGFGGANRLPPPPQLVQYQHHGPSPGGNAPPHSSYSSYNGSSGRHHPPSNPQPSVHNHSHNHNPYPNDHEMGGIINGSTHQGHQLLPHHPYFGSGSAGGPANVYPPIPQHNGRRSISPVNLMPNGSGKQNGNWMGAGMGIGGFHSAPKSDWMDPRRNELDDEERALRERDKRERELRERDPRDRGHRERDHRDREAHDMELERQRDQYHMQQHLHRQPPPSSGHPHLHQGHPPPSIPHHHHHRAHHHHVVHHHHGQSQSGHASSSLPPGGPILGSHDYDDGRPHSGHTDVINISSSKSIPSHLKGDEHHPPSDYRDGRRQHARRPSGPEDRERPLATPFVMSSSHGSHPSGGHLNGTSSPRPTWNPSEDNSFRMSSSSSAPAGYLSSHDGPAHSPGHRYTNSAGAHLGRGHPPVSSSSLQNSVGLSPPRNRPLPPPSPSASSSNYPNSSSHHSPRYGPPPPSNRSPVNLKMRPPSPLSSKLNAGPPSVYNPSPAGLSGPGRTSTPTGLPSGGSHILSDLKNGTAPPYPITSRTASPLTPFPPTSSHPNIATVLSGRPPTNGADRDRERERDRDRHISPRISMLPPPPSKLSVPQLVDGH</sequence>
<feature type="compositionally biased region" description="Low complexity" evidence="6">
    <location>
        <begin position="1128"/>
        <end position="1149"/>
    </location>
</feature>
<feature type="compositionally biased region" description="Basic and acidic residues" evidence="6">
    <location>
        <begin position="1323"/>
        <end position="1337"/>
    </location>
</feature>
<feature type="compositionally biased region" description="Low complexity" evidence="6">
    <location>
        <begin position="813"/>
        <end position="827"/>
    </location>
</feature>
<feature type="compositionally biased region" description="Acidic residues" evidence="6">
    <location>
        <begin position="209"/>
        <end position="220"/>
    </location>
</feature>
<protein>
    <recommendedName>
        <fullName evidence="9">Sds3-like-domain-containing protein</fullName>
    </recommendedName>
</protein>
<organism evidence="7 8">
    <name type="scientific">Laccaria amethystina LaAM-08-1</name>
    <dbReference type="NCBI Taxonomy" id="1095629"/>
    <lineage>
        <taxon>Eukaryota</taxon>
        <taxon>Fungi</taxon>
        <taxon>Dikarya</taxon>
        <taxon>Basidiomycota</taxon>
        <taxon>Agaricomycotina</taxon>
        <taxon>Agaricomycetes</taxon>
        <taxon>Agaricomycetidae</taxon>
        <taxon>Agaricales</taxon>
        <taxon>Agaricineae</taxon>
        <taxon>Hydnangiaceae</taxon>
        <taxon>Laccaria</taxon>
    </lineage>
</organism>
<dbReference type="SMART" id="SM01401">
    <property type="entry name" value="Sds3"/>
    <property type="match status" value="1"/>
</dbReference>
<feature type="region of interest" description="Disordered" evidence="6">
    <location>
        <begin position="1"/>
        <end position="385"/>
    </location>
</feature>
<name>A0A0C9YA20_9AGAR</name>
<feature type="region of interest" description="Disordered" evidence="6">
    <location>
        <begin position="642"/>
        <end position="674"/>
    </location>
</feature>
<keyword evidence="8" id="KW-1185">Reference proteome</keyword>
<evidence type="ECO:0000256" key="5">
    <source>
        <dbReference type="ARBA" id="ARBA00023242"/>
    </source>
</evidence>
<dbReference type="Proteomes" id="UP000054477">
    <property type="component" value="Unassembled WGS sequence"/>
</dbReference>
<feature type="compositionally biased region" description="Acidic residues" evidence="6">
    <location>
        <begin position="145"/>
        <end position="173"/>
    </location>
</feature>
<evidence type="ECO:0000256" key="6">
    <source>
        <dbReference type="SAM" id="MobiDB-lite"/>
    </source>
</evidence>
<proteinExistence type="predicted"/>
<accession>A0A0C9YA20</accession>
<feature type="compositionally biased region" description="Acidic residues" evidence="6">
    <location>
        <begin position="514"/>
        <end position="527"/>
    </location>
</feature>
<feature type="compositionally biased region" description="Low complexity" evidence="6">
    <location>
        <begin position="409"/>
        <end position="434"/>
    </location>
</feature>
<dbReference type="PANTHER" id="PTHR21964">
    <property type="entry name" value="BREAST CANCER METASTASIS-SUPPRESSOR 1"/>
    <property type="match status" value="1"/>
</dbReference>
<feature type="compositionally biased region" description="Basic and acidic residues" evidence="6">
    <location>
        <begin position="462"/>
        <end position="475"/>
    </location>
</feature>
<feature type="compositionally biased region" description="Low complexity" evidence="6">
    <location>
        <begin position="1173"/>
        <end position="1189"/>
    </location>
</feature>
<evidence type="ECO:0008006" key="9">
    <source>
        <dbReference type="Google" id="ProtNLM"/>
    </source>
</evidence>
<evidence type="ECO:0000256" key="3">
    <source>
        <dbReference type="ARBA" id="ARBA00023015"/>
    </source>
</evidence>
<dbReference type="InterPro" id="IPR013907">
    <property type="entry name" value="Sds3"/>
</dbReference>
<evidence type="ECO:0000313" key="7">
    <source>
        <dbReference type="EMBL" id="KIK07067.1"/>
    </source>
</evidence>
<evidence type="ECO:0000256" key="1">
    <source>
        <dbReference type="ARBA" id="ARBA00004123"/>
    </source>
</evidence>
<dbReference type="OrthoDB" id="20886at2759"/>
<feature type="compositionally biased region" description="Acidic residues" evidence="6">
    <location>
        <begin position="44"/>
        <end position="57"/>
    </location>
</feature>
<gene>
    <name evidence="7" type="ORF">K443DRAFT_673642</name>
</gene>
<dbReference type="STRING" id="1095629.A0A0C9YA20"/>
<feature type="compositionally biased region" description="Acidic residues" evidence="6">
    <location>
        <begin position="311"/>
        <end position="343"/>
    </location>
</feature>
<feature type="compositionally biased region" description="Acidic residues" evidence="6">
    <location>
        <begin position="231"/>
        <end position="246"/>
    </location>
</feature>
<reference evidence="7 8" key="1">
    <citation type="submission" date="2014-04" db="EMBL/GenBank/DDBJ databases">
        <authorList>
            <consortium name="DOE Joint Genome Institute"/>
            <person name="Kuo A."/>
            <person name="Kohler A."/>
            <person name="Nagy L.G."/>
            <person name="Floudas D."/>
            <person name="Copeland A."/>
            <person name="Barry K.W."/>
            <person name="Cichocki N."/>
            <person name="Veneault-Fourrey C."/>
            <person name="LaButti K."/>
            <person name="Lindquist E.A."/>
            <person name="Lipzen A."/>
            <person name="Lundell T."/>
            <person name="Morin E."/>
            <person name="Murat C."/>
            <person name="Sun H."/>
            <person name="Tunlid A."/>
            <person name="Henrissat B."/>
            <person name="Grigoriev I.V."/>
            <person name="Hibbett D.S."/>
            <person name="Martin F."/>
            <person name="Nordberg H.P."/>
            <person name="Cantor M.N."/>
            <person name="Hua S.X."/>
        </authorList>
    </citation>
    <scope>NUCLEOTIDE SEQUENCE [LARGE SCALE GENOMIC DNA]</scope>
    <source>
        <strain evidence="7 8">LaAM-08-1</strain>
    </source>
</reference>
<feature type="compositionally biased region" description="Basic residues" evidence="6">
    <location>
        <begin position="998"/>
        <end position="1016"/>
    </location>
</feature>
<feature type="compositionally biased region" description="Low complexity" evidence="6">
    <location>
        <begin position="794"/>
        <end position="803"/>
    </location>
</feature>
<keyword evidence="2" id="KW-0678">Repressor</keyword>
<feature type="region of interest" description="Disordered" evidence="6">
    <location>
        <begin position="748"/>
        <end position="861"/>
    </location>
</feature>
<feature type="compositionally biased region" description="Basic and acidic residues" evidence="6">
    <location>
        <begin position="1037"/>
        <end position="1048"/>
    </location>
</feature>
<feature type="region of interest" description="Disordered" evidence="6">
    <location>
        <begin position="899"/>
        <end position="1360"/>
    </location>
</feature>
<feature type="compositionally biased region" description="Pro residues" evidence="6">
    <location>
        <begin position="1190"/>
        <end position="1199"/>
    </location>
</feature>
<dbReference type="HOGENOM" id="CLU_007255_0_0_1"/>
<feature type="compositionally biased region" description="Low complexity" evidence="6">
    <location>
        <begin position="1017"/>
        <end position="1028"/>
    </location>
</feature>
<comment type="subcellular location">
    <subcellularLocation>
        <location evidence="1">Nucleus</location>
    </subcellularLocation>
</comment>
<evidence type="ECO:0000256" key="2">
    <source>
        <dbReference type="ARBA" id="ARBA00022491"/>
    </source>
</evidence>
<feature type="region of interest" description="Disordered" evidence="6">
    <location>
        <begin position="405"/>
        <end position="527"/>
    </location>
</feature>
<feature type="compositionally biased region" description="Low complexity" evidence="6">
    <location>
        <begin position="1103"/>
        <end position="1113"/>
    </location>
</feature>
<feature type="compositionally biased region" description="Pro residues" evidence="6">
    <location>
        <begin position="663"/>
        <end position="674"/>
    </location>
</feature>
<keyword evidence="5" id="KW-0539">Nucleus</keyword>
<feature type="compositionally biased region" description="Polar residues" evidence="6">
    <location>
        <begin position="1116"/>
        <end position="1127"/>
    </location>
</feature>
<feature type="compositionally biased region" description="Low complexity" evidence="6">
    <location>
        <begin position="1"/>
        <end position="14"/>
    </location>
</feature>
<keyword evidence="4" id="KW-0804">Transcription</keyword>
<reference evidence="8" key="2">
    <citation type="submission" date="2015-01" db="EMBL/GenBank/DDBJ databases">
        <title>Evolutionary Origins and Diversification of the Mycorrhizal Mutualists.</title>
        <authorList>
            <consortium name="DOE Joint Genome Institute"/>
            <consortium name="Mycorrhizal Genomics Consortium"/>
            <person name="Kohler A."/>
            <person name="Kuo A."/>
            <person name="Nagy L.G."/>
            <person name="Floudas D."/>
            <person name="Copeland A."/>
            <person name="Barry K.W."/>
            <person name="Cichocki N."/>
            <person name="Veneault-Fourrey C."/>
            <person name="LaButti K."/>
            <person name="Lindquist E.A."/>
            <person name="Lipzen A."/>
            <person name="Lundell T."/>
            <person name="Morin E."/>
            <person name="Murat C."/>
            <person name="Riley R."/>
            <person name="Ohm R."/>
            <person name="Sun H."/>
            <person name="Tunlid A."/>
            <person name="Henrissat B."/>
            <person name="Grigoriev I.V."/>
            <person name="Hibbett D.S."/>
            <person name="Martin F."/>
        </authorList>
    </citation>
    <scope>NUCLEOTIDE SEQUENCE [LARGE SCALE GENOMIC DNA]</scope>
    <source>
        <strain evidence="8">LaAM-08-1</strain>
    </source>
</reference>
<feature type="compositionally biased region" description="Acidic residues" evidence="6">
    <location>
        <begin position="287"/>
        <end position="299"/>
    </location>
</feature>
<evidence type="ECO:0000256" key="4">
    <source>
        <dbReference type="ARBA" id="ARBA00023163"/>
    </source>
</evidence>
<dbReference type="EMBL" id="KN838549">
    <property type="protein sequence ID" value="KIK07067.1"/>
    <property type="molecule type" value="Genomic_DNA"/>
</dbReference>
<feature type="compositionally biased region" description="Polar residues" evidence="6">
    <location>
        <begin position="83"/>
        <end position="92"/>
    </location>
</feature>
<feature type="compositionally biased region" description="Basic and acidic residues" evidence="6">
    <location>
        <begin position="486"/>
        <end position="512"/>
    </location>
</feature>
<feature type="compositionally biased region" description="Low complexity" evidence="6">
    <location>
        <begin position="277"/>
        <end position="286"/>
    </location>
</feature>
<evidence type="ECO:0000313" key="8">
    <source>
        <dbReference type="Proteomes" id="UP000054477"/>
    </source>
</evidence>
<dbReference type="Pfam" id="PF08598">
    <property type="entry name" value="Sds3"/>
    <property type="match status" value="1"/>
</dbReference>
<feature type="compositionally biased region" description="Low complexity" evidence="6">
    <location>
        <begin position="1200"/>
        <end position="1212"/>
    </location>
</feature>
<dbReference type="GO" id="GO:0010468">
    <property type="term" value="P:regulation of gene expression"/>
    <property type="evidence" value="ECO:0007669"/>
    <property type="project" value="UniProtKB-ARBA"/>
</dbReference>
<feature type="compositionally biased region" description="Low complexity" evidence="6">
    <location>
        <begin position="353"/>
        <end position="362"/>
    </location>
</feature>
<dbReference type="GO" id="GO:0005654">
    <property type="term" value="C:nucleoplasm"/>
    <property type="evidence" value="ECO:0007669"/>
    <property type="project" value="UniProtKB-ARBA"/>
</dbReference>
<feature type="compositionally biased region" description="Basic and acidic residues" evidence="6">
    <location>
        <begin position="1064"/>
        <end position="1080"/>
    </location>
</feature>
<keyword evidence="3" id="KW-0805">Transcription regulation</keyword>
<feature type="compositionally biased region" description="Basic residues" evidence="6">
    <location>
        <begin position="100"/>
        <end position="110"/>
    </location>
</feature>
<feature type="compositionally biased region" description="Basic and acidic residues" evidence="6">
    <location>
        <begin position="911"/>
        <end position="969"/>
    </location>
</feature>